<gene>
    <name evidence="9" type="ORF">FOB60_001671</name>
</gene>
<feature type="transmembrane region" description="Helical" evidence="8">
    <location>
        <begin position="88"/>
        <end position="109"/>
    </location>
</feature>
<dbReference type="PANTHER" id="PTHR13505:SF7">
    <property type="entry name" value="TRANSMEMBRANE PROTEIN 208"/>
    <property type="match status" value="1"/>
</dbReference>
<evidence type="ECO:0000256" key="1">
    <source>
        <dbReference type="ARBA" id="ARBA00004477"/>
    </source>
</evidence>
<proteinExistence type="inferred from homology"/>
<evidence type="ECO:0000256" key="4">
    <source>
        <dbReference type="ARBA" id="ARBA00022824"/>
    </source>
</evidence>
<feature type="compositionally biased region" description="Basic and acidic residues" evidence="7">
    <location>
        <begin position="174"/>
        <end position="185"/>
    </location>
</feature>
<keyword evidence="3 8" id="KW-0812">Transmembrane</keyword>
<feature type="transmembrane region" description="Helical" evidence="8">
    <location>
        <begin position="115"/>
        <end position="137"/>
    </location>
</feature>
<reference evidence="9" key="1">
    <citation type="submission" date="2020-03" db="EMBL/GenBank/DDBJ databases">
        <title>FDA dAtabase for Regulatory Grade micrObial Sequences (FDA-ARGOS): Supporting development and validation of Infectious Disease Dx tests.</title>
        <authorList>
            <person name="Campos J."/>
            <person name="Goldberg B."/>
            <person name="Tallon L."/>
            <person name="Sadzewicz L."/>
            <person name="Vavikolanu K."/>
            <person name="Mehta A."/>
            <person name="Aluvathingal J."/>
            <person name="Nadendla S."/>
            <person name="Nandy P."/>
            <person name="Geyer C."/>
            <person name="Yan Y."/>
            <person name="Sichtig H."/>
        </authorList>
    </citation>
    <scope>NUCLEOTIDE SEQUENCE [LARGE SCALE GENOMIC DNA]</scope>
    <source>
        <strain evidence="9">FDAARGOS_652</strain>
    </source>
</reference>
<feature type="transmembrane region" description="Helical" evidence="8">
    <location>
        <begin position="20"/>
        <end position="38"/>
    </location>
</feature>
<keyword evidence="5 8" id="KW-1133">Transmembrane helix</keyword>
<feature type="region of interest" description="Disordered" evidence="7">
    <location>
        <begin position="145"/>
        <end position="185"/>
    </location>
</feature>
<evidence type="ECO:0000256" key="5">
    <source>
        <dbReference type="ARBA" id="ARBA00022989"/>
    </source>
</evidence>
<accession>A0A8X7NL07</accession>
<comment type="caution">
    <text evidence="9">The sequence shown here is derived from an EMBL/GenBank/DDBJ whole genome shotgun (WGS) entry which is preliminary data.</text>
</comment>
<evidence type="ECO:0000256" key="6">
    <source>
        <dbReference type="ARBA" id="ARBA00023136"/>
    </source>
</evidence>
<evidence type="ECO:0000256" key="3">
    <source>
        <dbReference type="ARBA" id="ARBA00022692"/>
    </source>
</evidence>
<evidence type="ECO:0008006" key="11">
    <source>
        <dbReference type="Google" id="ProtNLM"/>
    </source>
</evidence>
<sequence length="185" mass="20519">MSANSQKKLAARNKSILYQLRYIAATINLIAIFAIFYFGRPSSSFTYISLSIPSFILQYVLESSGLPKIGPEGKVLVSGADILQKGSLFEYCFDVIYLTWILDVLMIVLGSNKVWWGYAMIPGYAVYKISGFVLPFFRKSGGNGQQGGVDNDTTGASTKKDNSGLSKRQQKMKARQEKGPAVRYR</sequence>
<dbReference type="OrthoDB" id="10012212at2759"/>
<keyword evidence="4" id="KW-0256">Endoplasmic reticulum</keyword>
<keyword evidence="6 8" id="KW-0472">Membrane</keyword>
<feature type="transmembrane region" description="Helical" evidence="8">
    <location>
        <begin position="44"/>
        <end position="61"/>
    </location>
</feature>
<organism evidence="9 10">
    <name type="scientific">Candida parapsilosis</name>
    <name type="common">Yeast</name>
    <dbReference type="NCBI Taxonomy" id="5480"/>
    <lineage>
        <taxon>Eukaryota</taxon>
        <taxon>Fungi</taxon>
        <taxon>Dikarya</taxon>
        <taxon>Ascomycota</taxon>
        <taxon>Saccharomycotina</taxon>
        <taxon>Pichiomycetes</taxon>
        <taxon>Debaryomycetaceae</taxon>
        <taxon>Candida/Lodderomyces clade</taxon>
        <taxon>Candida</taxon>
    </lineage>
</organism>
<dbReference type="Pfam" id="PF05620">
    <property type="entry name" value="TMEM208_SND2"/>
    <property type="match status" value="1"/>
</dbReference>
<dbReference type="InterPro" id="IPR008506">
    <property type="entry name" value="SND2/TMEM208"/>
</dbReference>
<name>A0A8X7NL07_CANPA</name>
<dbReference type="GO" id="GO:0006624">
    <property type="term" value="P:vacuolar protein processing"/>
    <property type="evidence" value="ECO:0007669"/>
    <property type="project" value="TreeGrafter"/>
</dbReference>
<comment type="subcellular location">
    <subcellularLocation>
        <location evidence="1">Endoplasmic reticulum membrane</location>
        <topology evidence="1">Multi-pass membrane protein</topology>
    </subcellularLocation>
</comment>
<feature type="compositionally biased region" description="Polar residues" evidence="7">
    <location>
        <begin position="153"/>
        <end position="167"/>
    </location>
</feature>
<evidence type="ECO:0000256" key="7">
    <source>
        <dbReference type="SAM" id="MobiDB-lite"/>
    </source>
</evidence>
<dbReference type="AlphaFoldDB" id="A0A8X7NL07"/>
<comment type="similarity">
    <text evidence="2">Belongs to the TMEM208 family.</text>
</comment>
<dbReference type="EMBL" id="JABWAB010000003">
    <property type="protein sequence ID" value="KAF6057116.1"/>
    <property type="molecule type" value="Genomic_DNA"/>
</dbReference>
<evidence type="ECO:0000256" key="8">
    <source>
        <dbReference type="SAM" id="Phobius"/>
    </source>
</evidence>
<dbReference type="GO" id="GO:0005789">
    <property type="term" value="C:endoplasmic reticulum membrane"/>
    <property type="evidence" value="ECO:0007669"/>
    <property type="project" value="UniProtKB-SubCell"/>
</dbReference>
<evidence type="ECO:0000313" key="10">
    <source>
        <dbReference type="Proteomes" id="UP000590412"/>
    </source>
</evidence>
<dbReference type="GO" id="GO:0005773">
    <property type="term" value="C:vacuole"/>
    <property type="evidence" value="ECO:0007669"/>
    <property type="project" value="GOC"/>
</dbReference>
<protein>
    <recommendedName>
        <fullName evidence="11">DUF788-domain-containing protein</fullName>
    </recommendedName>
</protein>
<evidence type="ECO:0000313" key="9">
    <source>
        <dbReference type="EMBL" id="KAF6057116.1"/>
    </source>
</evidence>
<dbReference type="Proteomes" id="UP000590412">
    <property type="component" value="Unassembled WGS sequence"/>
</dbReference>
<evidence type="ECO:0000256" key="2">
    <source>
        <dbReference type="ARBA" id="ARBA00009950"/>
    </source>
</evidence>
<dbReference type="PANTHER" id="PTHR13505">
    <property type="entry name" value="TRANSMEMBRANE PROTEIN 208"/>
    <property type="match status" value="1"/>
</dbReference>